<keyword evidence="5" id="KW-0539">Nucleus</keyword>
<dbReference type="SUPFAM" id="SSF57701">
    <property type="entry name" value="Zn2/Cys6 DNA-binding domain"/>
    <property type="match status" value="1"/>
</dbReference>
<dbReference type="EMBL" id="RBNJ01010136">
    <property type="protein sequence ID" value="RUS26576.1"/>
    <property type="molecule type" value="Genomic_DNA"/>
</dbReference>
<sequence>MSDDPHDNKRQRTIVKTNPCEACRDHKRKCSMGVPCDRCRLLGLDCIYIVTKPPDDEEYFQIAANLQARAEFEALQHQMALMEAELGRMKAFGPMRALTCTASENGDCSTSMAGVKIEPDLLEDVKILDTVPKLSHSPSTPGESTFGNGSESGSLSPPGQTCFSSPVSTSSCLAGDLSHISLVSPVVVPDAKDYGFTTKETDQNADPTENADSKPPHLDWSVVIKRDGGLSINTNINQFQDLLTVLAQIVNKTSAPIPSSFLSPSIDRPFGPATWIHKRKNKFVYVREEHLMVMRRAAKNPDSFKAVIPSLSAHFTTMDFVNNLVHSLMELYWNCCNNHNPALHRSTFMSRFYNPRDPLSSPAVAAICAFLTRSKCLHVQSLIPSRLIPQFGEFFFSHARDKIEDTFDQEDLETFIALIYAGQYKYHSMDIKSAFMLQGHAHRLAELLIPAYTIESPTSMHCQPDFLGQREILCRICYTLRGVSKGLRFIMNERRHGQDRCHGKGLNLVERLGYPEPLDDEDPMTRRAVLSSRFFHMHMDSGKDSRQQLRWEDEVPFEVIKRFENRMNAFYENLPPEFRVNLTLFPQTDEGAVRAQLERDQPDRCALSLLTKFYAGWMFVHENFVIGPGEDEEMASGIARRSQAICSRAAEMITLLFDHLTARWPCFPDMMMLLVACDVHVRNTASLDKEQVERAKRMIVLTFRIMRRGYLKRVDKRWLGGLLGEEDEEERKVKEEEEDARWAGWKEGSWGDETKIGNMGAEEALCRKLIRTMKDVGIVL</sequence>
<evidence type="ECO:0000256" key="2">
    <source>
        <dbReference type="ARBA" id="ARBA00022723"/>
    </source>
</evidence>
<gene>
    <name evidence="8" type="ORF">BC938DRAFT_470579</name>
</gene>
<dbReference type="GO" id="GO:0000981">
    <property type="term" value="F:DNA-binding transcription factor activity, RNA polymerase II-specific"/>
    <property type="evidence" value="ECO:0007669"/>
    <property type="project" value="InterPro"/>
</dbReference>
<dbReference type="PANTHER" id="PTHR47338">
    <property type="entry name" value="ZN(II)2CYS6 TRANSCRIPTION FACTOR (EUROFUNG)-RELATED"/>
    <property type="match status" value="1"/>
</dbReference>
<keyword evidence="4" id="KW-0804">Transcription</keyword>
<evidence type="ECO:0000256" key="5">
    <source>
        <dbReference type="ARBA" id="ARBA00023242"/>
    </source>
</evidence>
<feature type="region of interest" description="Disordered" evidence="6">
    <location>
        <begin position="132"/>
        <end position="162"/>
    </location>
</feature>
<proteinExistence type="predicted"/>
<dbReference type="InterPro" id="IPR001138">
    <property type="entry name" value="Zn2Cys6_DnaBD"/>
</dbReference>
<evidence type="ECO:0000313" key="8">
    <source>
        <dbReference type="EMBL" id="RUS26576.1"/>
    </source>
</evidence>
<name>A0A433Q9V8_9FUNG</name>
<dbReference type="InterPro" id="IPR036864">
    <property type="entry name" value="Zn2-C6_fun-type_DNA-bd_sf"/>
</dbReference>
<dbReference type="InterPro" id="IPR050815">
    <property type="entry name" value="TF_fung"/>
</dbReference>
<evidence type="ECO:0000256" key="1">
    <source>
        <dbReference type="ARBA" id="ARBA00004123"/>
    </source>
</evidence>
<feature type="domain" description="Zn(2)-C6 fungal-type" evidence="7">
    <location>
        <begin position="19"/>
        <end position="48"/>
    </location>
</feature>
<keyword evidence="3" id="KW-0805">Transcription regulation</keyword>
<organism evidence="8 9">
    <name type="scientific">Jimgerdemannia flammicorona</name>
    <dbReference type="NCBI Taxonomy" id="994334"/>
    <lineage>
        <taxon>Eukaryota</taxon>
        <taxon>Fungi</taxon>
        <taxon>Fungi incertae sedis</taxon>
        <taxon>Mucoromycota</taxon>
        <taxon>Mucoromycotina</taxon>
        <taxon>Endogonomycetes</taxon>
        <taxon>Endogonales</taxon>
        <taxon>Endogonaceae</taxon>
        <taxon>Jimgerdemannia</taxon>
    </lineage>
</organism>
<feature type="region of interest" description="Disordered" evidence="6">
    <location>
        <begin position="196"/>
        <end position="216"/>
    </location>
</feature>
<evidence type="ECO:0000256" key="3">
    <source>
        <dbReference type="ARBA" id="ARBA00023015"/>
    </source>
</evidence>
<keyword evidence="2" id="KW-0479">Metal-binding</keyword>
<dbReference type="GO" id="GO:0008270">
    <property type="term" value="F:zinc ion binding"/>
    <property type="evidence" value="ECO:0007669"/>
    <property type="project" value="InterPro"/>
</dbReference>
<dbReference type="Gene3D" id="4.10.240.10">
    <property type="entry name" value="Zn(2)-C6 fungal-type DNA-binding domain"/>
    <property type="match status" value="1"/>
</dbReference>
<evidence type="ECO:0000256" key="4">
    <source>
        <dbReference type="ARBA" id="ARBA00023163"/>
    </source>
</evidence>
<accession>A0A433Q9V8</accession>
<dbReference type="CDD" id="cd00067">
    <property type="entry name" value="GAL4"/>
    <property type="match status" value="1"/>
</dbReference>
<dbReference type="Proteomes" id="UP000274822">
    <property type="component" value="Unassembled WGS sequence"/>
</dbReference>
<comment type="caution">
    <text evidence="8">The sequence shown here is derived from an EMBL/GenBank/DDBJ whole genome shotgun (WGS) entry which is preliminary data.</text>
</comment>
<protein>
    <recommendedName>
        <fullName evidence="7">Zn(2)-C6 fungal-type domain-containing protein</fullName>
    </recommendedName>
</protein>
<dbReference type="PROSITE" id="PS50048">
    <property type="entry name" value="ZN2_CY6_FUNGAL_2"/>
    <property type="match status" value="1"/>
</dbReference>
<dbReference type="PANTHER" id="PTHR47338:SF5">
    <property type="entry name" value="ZN(II)2CYS6 TRANSCRIPTION FACTOR (EUROFUNG)"/>
    <property type="match status" value="1"/>
</dbReference>
<dbReference type="CDD" id="cd12148">
    <property type="entry name" value="fungal_TF_MHR"/>
    <property type="match status" value="1"/>
</dbReference>
<dbReference type="PROSITE" id="PS00463">
    <property type="entry name" value="ZN2_CY6_FUNGAL_1"/>
    <property type="match status" value="1"/>
</dbReference>
<evidence type="ECO:0000256" key="6">
    <source>
        <dbReference type="SAM" id="MobiDB-lite"/>
    </source>
</evidence>
<dbReference type="AlphaFoldDB" id="A0A433Q9V8"/>
<evidence type="ECO:0000259" key="7">
    <source>
        <dbReference type="PROSITE" id="PS50048"/>
    </source>
</evidence>
<dbReference type="GO" id="GO:0005634">
    <property type="term" value="C:nucleus"/>
    <property type="evidence" value="ECO:0007669"/>
    <property type="project" value="UniProtKB-SubCell"/>
</dbReference>
<dbReference type="Pfam" id="PF00172">
    <property type="entry name" value="Zn_clus"/>
    <property type="match status" value="1"/>
</dbReference>
<reference evidence="8 9" key="1">
    <citation type="journal article" date="2018" name="New Phytol.">
        <title>Phylogenomics of Endogonaceae and evolution of mycorrhizas within Mucoromycota.</title>
        <authorList>
            <person name="Chang Y."/>
            <person name="Desiro A."/>
            <person name="Na H."/>
            <person name="Sandor L."/>
            <person name="Lipzen A."/>
            <person name="Clum A."/>
            <person name="Barry K."/>
            <person name="Grigoriev I.V."/>
            <person name="Martin F.M."/>
            <person name="Stajich J.E."/>
            <person name="Smith M.E."/>
            <person name="Bonito G."/>
            <person name="Spatafora J.W."/>
        </authorList>
    </citation>
    <scope>NUCLEOTIDE SEQUENCE [LARGE SCALE GENOMIC DNA]</scope>
    <source>
        <strain evidence="8 9">AD002</strain>
    </source>
</reference>
<dbReference type="SMART" id="SM00066">
    <property type="entry name" value="GAL4"/>
    <property type="match status" value="1"/>
</dbReference>
<comment type="subcellular location">
    <subcellularLocation>
        <location evidence="1">Nucleus</location>
    </subcellularLocation>
</comment>
<evidence type="ECO:0000313" key="9">
    <source>
        <dbReference type="Proteomes" id="UP000274822"/>
    </source>
</evidence>
<keyword evidence="9" id="KW-1185">Reference proteome</keyword>
<feature type="compositionally biased region" description="Polar residues" evidence="6">
    <location>
        <begin position="136"/>
        <end position="162"/>
    </location>
</feature>